<dbReference type="GeneID" id="2912478"/>
<dbReference type="InterPro" id="IPR036188">
    <property type="entry name" value="FAD/NAD-bd_sf"/>
</dbReference>
<reference evidence="5 6" key="1">
    <citation type="journal article" date="2016" name="PLoS ONE">
        <title>Sequence Assembly of Yarrowia lipolytica Strain W29/CLIB89 Shows Transposable Element Diversity.</title>
        <authorList>
            <person name="Magnan C."/>
            <person name="Yu J."/>
            <person name="Chang I."/>
            <person name="Jahn E."/>
            <person name="Kanomata Y."/>
            <person name="Wu J."/>
            <person name="Zeller M."/>
            <person name="Oakes M."/>
            <person name="Baldi P."/>
            <person name="Sandmeyer S."/>
        </authorList>
    </citation>
    <scope>NUCLEOTIDE SEQUENCE [LARGE SCALE GENOMIC DNA]</scope>
    <source>
        <strain evidence="6">CLIB89(W29)</strain>
    </source>
</reference>
<accession>A0A1D8NHK9</accession>
<evidence type="ECO:0000256" key="2">
    <source>
        <dbReference type="ARBA" id="ARBA00022630"/>
    </source>
</evidence>
<dbReference type="AlphaFoldDB" id="A0A1D8NHK9"/>
<comment type="similarity">
    <text evidence="1">Belongs to the FAD-binding monooxygenase family.</text>
</comment>
<evidence type="ECO:0000256" key="1">
    <source>
        <dbReference type="ARBA" id="ARBA00010139"/>
    </source>
</evidence>
<keyword evidence="3" id="KW-0274">FAD</keyword>
<evidence type="ECO:0000313" key="6">
    <source>
        <dbReference type="Proteomes" id="UP000182444"/>
    </source>
</evidence>
<dbReference type="PANTHER" id="PTHR42877:SF5">
    <property type="entry name" value="L-ORNITHINE N(5)-MONOOXYGENASE-RELATED"/>
    <property type="match status" value="1"/>
</dbReference>
<dbReference type="Pfam" id="PF00743">
    <property type="entry name" value="FMO-like"/>
    <property type="match status" value="1"/>
</dbReference>
<name>A0A1D8NHK9_YARLL</name>
<dbReference type="Gene3D" id="3.50.50.60">
    <property type="entry name" value="FAD/NAD(P)-binding domain"/>
    <property type="match status" value="2"/>
</dbReference>
<sequence length="511" mass="57991">MSTVFADGSLFSNVLILGTGFSGLATSIKLRTSWNEADFHLYDRDHSWGGTWAANTYPGCGSDIPAIWYCLTSDPKGDWSKAFPPRDEIYDYIQKLVAKYELRHMATFRTEIEGCKWNADEKLWYVNVRSLETGKKWVHKCRVLFTCKGGLVEPNRVQIEGLYTDFKGPVMHTARWDHSVDYTNKNVVVIGNGCSAIQVIAAIHDQTKTLTQFARTPQWITPRPEFVPGRITRFIFTRFPFVLHLLRTIVFFVIEAAYPMFKKGWLGTFIRRIRAHHATQNIRKKSPEKYWKVLKPDYEFACKRLIFDCGYLGPALNNPNMELTFDRVVKVESNKVITKDGNSYPADIIIDATGFDLSGGFTNIPFIGEHGVSLEDFWANGRVSAYETVLVPNFPNNFLIFGPNSATGHNSVLFAIENAIKFCESVGVKKLISGETDYIGVRAEAYDRWIHDVDSSHAQGLLQQGGCQSWYLADNGRNATTYPWSQLTAWLRARWIDKNAIVIGNGEKKTK</sequence>
<evidence type="ECO:0000256" key="4">
    <source>
        <dbReference type="ARBA" id="ARBA00023002"/>
    </source>
</evidence>
<dbReference type="SUPFAM" id="SSF51905">
    <property type="entry name" value="FAD/NAD(P)-binding domain"/>
    <property type="match status" value="1"/>
</dbReference>
<proteinExistence type="inferred from homology"/>
<dbReference type="Proteomes" id="UP000182444">
    <property type="component" value="Chromosome 1E"/>
</dbReference>
<dbReference type="VEuPathDB" id="FungiDB:YALI0_E08162g"/>
<dbReference type="PANTHER" id="PTHR42877">
    <property type="entry name" value="L-ORNITHINE N(5)-MONOOXYGENASE-RELATED"/>
    <property type="match status" value="1"/>
</dbReference>
<dbReference type="KEGG" id="yli:2912478"/>
<organism evidence="5 6">
    <name type="scientific">Yarrowia lipolytica</name>
    <name type="common">Candida lipolytica</name>
    <dbReference type="NCBI Taxonomy" id="4952"/>
    <lineage>
        <taxon>Eukaryota</taxon>
        <taxon>Fungi</taxon>
        <taxon>Dikarya</taxon>
        <taxon>Ascomycota</taxon>
        <taxon>Saccharomycotina</taxon>
        <taxon>Dipodascomycetes</taxon>
        <taxon>Dipodascales</taxon>
        <taxon>Dipodascales incertae sedis</taxon>
        <taxon>Yarrowia</taxon>
    </lineage>
</organism>
<dbReference type="GO" id="GO:0004499">
    <property type="term" value="F:N,N-dimethylaniline monooxygenase activity"/>
    <property type="evidence" value="ECO:0007669"/>
    <property type="project" value="InterPro"/>
</dbReference>
<protein>
    <recommendedName>
        <fullName evidence="7">Baeyer-Villiger monooxygenase</fullName>
    </recommendedName>
</protein>
<dbReference type="GO" id="GO:0050661">
    <property type="term" value="F:NADP binding"/>
    <property type="evidence" value="ECO:0007669"/>
    <property type="project" value="InterPro"/>
</dbReference>
<keyword evidence="2" id="KW-0285">Flavoprotein</keyword>
<keyword evidence="4" id="KW-0560">Oxidoreductase</keyword>
<gene>
    <name evidence="5" type="ORF">YALI1_E09924g</name>
</gene>
<dbReference type="EMBL" id="CP017557">
    <property type="protein sequence ID" value="AOW05115.1"/>
    <property type="molecule type" value="Genomic_DNA"/>
</dbReference>
<dbReference type="RefSeq" id="XP_503686.2">
    <property type="nucleotide sequence ID" value="XM_503686.3"/>
</dbReference>
<dbReference type="eggNOG" id="KOG1399">
    <property type="taxonomic scope" value="Eukaryota"/>
</dbReference>
<evidence type="ECO:0000313" key="5">
    <source>
        <dbReference type="EMBL" id="AOW05115.1"/>
    </source>
</evidence>
<dbReference type="InterPro" id="IPR020946">
    <property type="entry name" value="Flavin_mOase-like"/>
</dbReference>
<dbReference type="GO" id="GO:0050660">
    <property type="term" value="F:flavin adenine dinucleotide binding"/>
    <property type="evidence" value="ECO:0007669"/>
    <property type="project" value="InterPro"/>
</dbReference>
<evidence type="ECO:0000256" key="3">
    <source>
        <dbReference type="ARBA" id="ARBA00022827"/>
    </source>
</evidence>
<evidence type="ECO:0008006" key="7">
    <source>
        <dbReference type="Google" id="ProtNLM"/>
    </source>
</evidence>
<dbReference type="InterPro" id="IPR051209">
    <property type="entry name" value="FAD-bind_Monooxygenase_sf"/>
</dbReference>
<dbReference type="VEuPathDB" id="FungiDB:YALI1_E09924g"/>